<name>A0A1G7JLR3_9FLAO</name>
<gene>
    <name evidence="1" type="ORF">SAMN05421825_1423</name>
</gene>
<dbReference type="Proteomes" id="UP000199203">
    <property type="component" value="Unassembled WGS sequence"/>
</dbReference>
<dbReference type="STRING" id="454006.SAMN05421825_1423"/>
<protein>
    <submittedName>
        <fullName evidence="1">Uncharacterized protein</fullName>
    </submittedName>
</protein>
<sequence length="211" mass="24200">MLNKRIHINFSLKSVFFFRKLTLVIFISFLFYPLSAQVFIKNNTTFSVKQSAFIHSSDSIVTKPAAATDKPKIYLIRSTSIHQLENTNADIIYISAEKSQQKTKVAKITRKHNKKKSQKKPETDFYREQYARVTLSGKPADKNLSGNRFADVVITIISNKPFSKFFIIIGVIKNSFENLYLNSSYSLRNLKEKVDVSHNNYSVTRPPPVLV</sequence>
<dbReference type="RefSeq" id="WP_089872577.1">
    <property type="nucleotide sequence ID" value="NZ_FNBH01000001.1"/>
</dbReference>
<keyword evidence="2" id="KW-1185">Reference proteome</keyword>
<evidence type="ECO:0000313" key="1">
    <source>
        <dbReference type="EMBL" id="SDF25851.1"/>
    </source>
</evidence>
<dbReference type="AlphaFoldDB" id="A0A1G7JLR3"/>
<organism evidence="1 2">
    <name type="scientific">Epilithonimonas hungarica</name>
    <dbReference type="NCBI Taxonomy" id="454006"/>
    <lineage>
        <taxon>Bacteria</taxon>
        <taxon>Pseudomonadati</taxon>
        <taxon>Bacteroidota</taxon>
        <taxon>Flavobacteriia</taxon>
        <taxon>Flavobacteriales</taxon>
        <taxon>Weeksellaceae</taxon>
        <taxon>Chryseobacterium group</taxon>
        <taxon>Epilithonimonas</taxon>
    </lineage>
</organism>
<proteinExistence type="predicted"/>
<dbReference type="EMBL" id="FNBH01000001">
    <property type="protein sequence ID" value="SDF25851.1"/>
    <property type="molecule type" value="Genomic_DNA"/>
</dbReference>
<reference evidence="2" key="1">
    <citation type="submission" date="2016-10" db="EMBL/GenBank/DDBJ databases">
        <authorList>
            <person name="Varghese N."/>
            <person name="Submissions S."/>
        </authorList>
    </citation>
    <scope>NUCLEOTIDE SEQUENCE [LARGE SCALE GENOMIC DNA]</scope>
    <source>
        <strain evidence="2">DSM 19684</strain>
    </source>
</reference>
<accession>A0A1G7JLR3</accession>
<evidence type="ECO:0000313" key="2">
    <source>
        <dbReference type="Proteomes" id="UP000199203"/>
    </source>
</evidence>